<protein>
    <submittedName>
        <fullName evidence="1">Uncharacterized protein</fullName>
    </submittedName>
</protein>
<name>A0A218P871_9EURY</name>
<dbReference type="Proteomes" id="UP000197418">
    <property type="component" value="Chromosome"/>
</dbReference>
<gene>
    <name evidence="1" type="ORF">A3L08_06365</name>
</gene>
<dbReference type="EMBL" id="CP015102">
    <property type="protein sequence ID" value="ASJ06973.1"/>
    <property type="molecule type" value="Genomic_DNA"/>
</dbReference>
<dbReference type="KEGG" id="tpaf:A3L08_06365"/>
<accession>A0A218P871</accession>
<dbReference type="AlphaFoldDB" id="A0A218P871"/>
<evidence type="ECO:0000313" key="1">
    <source>
        <dbReference type="EMBL" id="ASJ06973.1"/>
    </source>
</evidence>
<keyword evidence="2" id="KW-1185">Reference proteome</keyword>
<sequence length="235" mass="26187">MKTVLSVFTVLVVLGAVLGMAYALAEPPSTAQVIRSIDEIHRYNFTRTVTFRQYYMNATNTNNTREVKKTFAYTGKVTATGQVDLDKGVVIEEEKFYVNGSAVMNGHVVVDLKTGEVSGSIKLLDGSEVDVLTFWREYFGLSREQALAMFRENFPLVSLRRILENSEDARMVSEGVSLSTRVLQGLGLEDKTYVYSVKTSSGRMWTLTVDSEGRPLEFVSDDETARVVVEIQPLG</sequence>
<organism evidence="1 2">
    <name type="scientific">Thermococcus pacificus</name>
    <dbReference type="NCBI Taxonomy" id="71998"/>
    <lineage>
        <taxon>Archaea</taxon>
        <taxon>Methanobacteriati</taxon>
        <taxon>Methanobacteriota</taxon>
        <taxon>Thermococci</taxon>
        <taxon>Thermococcales</taxon>
        <taxon>Thermococcaceae</taxon>
        <taxon>Thermococcus</taxon>
    </lineage>
</organism>
<reference evidence="1 2" key="1">
    <citation type="submission" date="2016-04" db="EMBL/GenBank/DDBJ databases">
        <title>Complete genome sequence of Thermococcus pacificus type strain P4.</title>
        <authorList>
            <person name="Oger P.M."/>
        </authorList>
    </citation>
    <scope>NUCLEOTIDE SEQUENCE [LARGE SCALE GENOMIC DNA]</scope>
    <source>
        <strain evidence="1 2">P-4</strain>
    </source>
</reference>
<proteinExistence type="predicted"/>
<evidence type="ECO:0000313" key="2">
    <source>
        <dbReference type="Proteomes" id="UP000197418"/>
    </source>
</evidence>